<sequence length="109" mass="11446">MQGLSNKYLDLQITATKSRSSSFCWNPYEASLNGCSLHSGELGFLLAGILGTRVPSSGDPEAGVLPGAGLRSSNPAIPGSTQDGELWASDGVLEMMEPRALTFSQEELA</sequence>
<evidence type="ECO:0000256" key="1">
    <source>
        <dbReference type="SAM" id="MobiDB-lite"/>
    </source>
</evidence>
<dbReference type="EMBL" id="QGKY02000190">
    <property type="protein sequence ID" value="KAF2588001.1"/>
    <property type="molecule type" value="Genomic_DNA"/>
</dbReference>
<name>A0A8S9K1E4_BRACR</name>
<feature type="compositionally biased region" description="Polar residues" evidence="1">
    <location>
        <begin position="71"/>
        <end position="83"/>
    </location>
</feature>
<reference evidence="2" key="1">
    <citation type="submission" date="2019-12" db="EMBL/GenBank/DDBJ databases">
        <title>Genome sequencing and annotation of Brassica cretica.</title>
        <authorList>
            <person name="Studholme D.J."/>
            <person name="Sarris P.F."/>
        </authorList>
    </citation>
    <scope>NUCLEOTIDE SEQUENCE</scope>
    <source>
        <strain evidence="2">PFS-102/07</strain>
        <tissue evidence="2">Leaf</tissue>
    </source>
</reference>
<feature type="region of interest" description="Disordered" evidence="1">
    <location>
        <begin position="60"/>
        <end position="84"/>
    </location>
</feature>
<gene>
    <name evidence="2" type="ORF">F2Q70_00038347</name>
</gene>
<protein>
    <submittedName>
        <fullName evidence="2">Uncharacterized protein</fullName>
    </submittedName>
</protein>
<dbReference type="AlphaFoldDB" id="A0A8S9K1E4"/>
<organism evidence="2">
    <name type="scientific">Brassica cretica</name>
    <name type="common">Mustard</name>
    <dbReference type="NCBI Taxonomy" id="69181"/>
    <lineage>
        <taxon>Eukaryota</taxon>
        <taxon>Viridiplantae</taxon>
        <taxon>Streptophyta</taxon>
        <taxon>Embryophyta</taxon>
        <taxon>Tracheophyta</taxon>
        <taxon>Spermatophyta</taxon>
        <taxon>Magnoliopsida</taxon>
        <taxon>eudicotyledons</taxon>
        <taxon>Gunneridae</taxon>
        <taxon>Pentapetalae</taxon>
        <taxon>rosids</taxon>
        <taxon>malvids</taxon>
        <taxon>Brassicales</taxon>
        <taxon>Brassicaceae</taxon>
        <taxon>Brassiceae</taxon>
        <taxon>Brassica</taxon>
    </lineage>
</organism>
<comment type="caution">
    <text evidence="2">The sequence shown here is derived from an EMBL/GenBank/DDBJ whole genome shotgun (WGS) entry which is preliminary data.</text>
</comment>
<evidence type="ECO:0000313" key="2">
    <source>
        <dbReference type="EMBL" id="KAF2588001.1"/>
    </source>
</evidence>
<proteinExistence type="predicted"/>
<accession>A0A8S9K1E4</accession>